<dbReference type="Proteomes" id="UP000018144">
    <property type="component" value="Unassembled WGS sequence"/>
</dbReference>
<name>U4L2K3_PYROM</name>
<sequence>MLELIKEENERFKWIHAFLFKTFTELSLSEPIFSNFSAKEVFELTATACALWDCLLDIFRAIKDMIQNFSLANNPLQEILTALSESNKQLQAQLRRNTLNSGVFMDEEVLKKVENGESESAKELGLDWVAKPRPRNMKEHPEKFAAVNKNEDEDDKEEYKVRSGKYDKDNMKFLTFPGKMNKTSVKPDIDAGGGCNLVNS</sequence>
<keyword evidence="2" id="KW-1185">Reference proteome</keyword>
<proteinExistence type="predicted"/>
<dbReference type="EMBL" id="HF935513">
    <property type="protein sequence ID" value="CCX10129.1"/>
    <property type="molecule type" value="Genomic_DNA"/>
</dbReference>
<reference evidence="1 2" key="1">
    <citation type="journal article" date="2013" name="PLoS Genet.">
        <title>The genome and development-dependent transcriptomes of Pyronema confluens: a window into fungal evolution.</title>
        <authorList>
            <person name="Traeger S."/>
            <person name="Altegoer F."/>
            <person name="Freitag M."/>
            <person name="Gabaldon T."/>
            <person name="Kempken F."/>
            <person name="Kumar A."/>
            <person name="Marcet-Houben M."/>
            <person name="Poggeler S."/>
            <person name="Stajich J.E."/>
            <person name="Nowrousian M."/>
        </authorList>
    </citation>
    <scope>NUCLEOTIDE SEQUENCE [LARGE SCALE GENOMIC DNA]</scope>
    <source>
        <strain evidence="2">CBS 100304</strain>
        <tissue evidence="1">Vegetative mycelium</tissue>
    </source>
</reference>
<organism evidence="1 2">
    <name type="scientific">Pyronema omphalodes (strain CBS 100304)</name>
    <name type="common">Pyronema confluens</name>
    <dbReference type="NCBI Taxonomy" id="1076935"/>
    <lineage>
        <taxon>Eukaryota</taxon>
        <taxon>Fungi</taxon>
        <taxon>Dikarya</taxon>
        <taxon>Ascomycota</taxon>
        <taxon>Pezizomycotina</taxon>
        <taxon>Pezizomycetes</taxon>
        <taxon>Pezizales</taxon>
        <taxon>Pyronemataceae</taxon>
        <taxon>Pyronema</taxon>
    </lineage>
</organism>
<dbReference type="STRING" id="1076935.U4L2K3"/>
<dbReference type="AlphaFoldDB" id="U4L2K3"/>
<evidence type="ECO:0000313" key="2">
    <source>
        <dbReference type="Proteomes" id="UP000018144"/>
    </source>
</evidence>
<protein>
    <submittedName>
        <fullName evidence="1">Uncharacterized protein</fullName>
    </submittedName>
</protein>
<dbReference type="eggNOG" id="ENOG502SGQH">
    <property type="taxonomic scope" value="Eukaryota"/>
</dbReference>
<evidence type="ECO:0000313" key="1">
    <source>
        <dbReference type="EMBL" id="CCX10129.1"/>
    </source>
</evidence>
<accession>U4L2K3</accession>
<gene>
    <name evidence="1" type="ORF">PCON_09722</name>
</gene>